<keyword evidence="3" id="KW-1185">Reference proteome</keyword>
<reference evidence="2 3" key="1">
    <citation type="submission" date="2024-07" db="EMBL/GenBank/DDBJ databases">
        <title>Section-level genome sequencing and comparative genomics of Aspergillus sections Usti and Cavernicolus.</title>
        <authorList>
            <consortium name="Lawrence Berkeley National Laboratory"/>
            <person name="Nybo J.L."/>
            <person name="Vesth T.C."/>
            <person name="Theobald S."/>
            <person name="Frisvad J.C."/>
            <person name="Larsen T.O."/>
            <person name="Kjaerboelling I."/>
            <person name="Rothschild-Mancinelli K."/>
            <person name="Lyhne E.K."/>
            <person name="Kogle M.E."/>
            <person name="Barry K."/>
            <person name="Clum A."/>
            <person name="Na H."/>
            <person name="Ledsgaard L."/>
            <person name="Lin J."/>
            <person name="Lipzen A."/>
            <person name="Kuo A."/>
            <person name="Riley R."/>
            <person name="Mondo S."/>
            <person name="Labutti K."/>
            <person name="Haridas S."/>
            <person name="Pangalinan J."/>
            <person name="Salamov A.A."/>
            <person name="Simmons B.A."/>
            <person name="Magnuson J.K."/>
            <person name="Chen J."/>
            <person name="Drula E."/>
            <person name="Henrissat B."/>
            <person name="Wiebenga A."/>
            <person name="Lubbers R.J."/>
            <person name="Gomes A.C."/>
            <person name="Makela M.R."/>
            <person name="Stajich J."/>
            <person name="Grigoriev I.V."/>
            <person name="Mortensen U.H."/>
            <person name="De Vries R.P."/>
            <person name="Baker S.E."/>
            <person name="Andersen M.R."/>
        </authorList>
    </citation>
    <scope>NUCLEOTIDE SEQUENCE [LARGE SCALE GENOMIC DNA]</scope>
    <source>
        <strain evidence="2 3">CBS 123904</strain>
    </source>
</reference>
<name>A0ABR4I8I9_9EURO</name>
<feature type="region of interest" description="Disordered" evidence="1">
    <location>
        <begin position="138"/>
        <end position="166"/>
    </location>
</feature>
<sequence length="166" mass="18898">MNLLTASPLATLPSLSSAQKTSLMGTIAHEMTSTIITISREIRRGNLDANHTTPLHMFIRTIQQVEVSQQRKLERKLVRYQRRARKWRAERRWVRREFAEMVRGMGTLQRRWKVRVETLEKRSLGELQMHRTRFGQGQKKLLLDQGSRSESGGLGASGGGESVSGA</sequence>
<evidence type="ECO:0000313" key="2">
    <source>
        <dbReference type="EMBL" id="KAL2824071.1"/>
    </source>
</evidence>
<protein>
    <submittedName>
        <fullName evidence="2">Uncharacterized protein</fullName>
    </submittedName>
</protein>
<gene>
    <name evidence="2" type="ORF">BJY01DRAFT_256536</name>
</gene>
<evidence type="ECO:0000313" key="3">
    <source>
        <dbReference type="Proteomes" id="UP001610446"/>
    </source>
</evidence>
<comment type="caution">
    <text evidence="2">The sequence shown here is derived from an EMBL/GenBank/DDBJ whole genome shotgun (WGS) entry which is preliminary data.</text>
</comment>
<dbReference type="Proteomes" id="UP001610446">
    <property type="component" value="Unassembled WGS sequence"/>
</dbReference>
<feature type="compositionally biased region" description="Gly residues" evidence="1">
    <location>
        <begin position="152"/>
        <end position="166"/>
    </location>
</feature>
<accession>A0ABR4I8I9</accession>
<evidence type="ECO:0000256" key="1">
    <source>
        <dbReference type="SAM" id="MobiDB-lite"/>
    </source>
</evidence>
<organism evidence="2 3">
    <name type="scientific">Aspergillus pseudoustus</name>
    <dbReference type="NCBI Taxonomy" id="1810923"/>
    <lineage>
        <taxon>Eukaryota</taxon>
        <taxon>Fungi</taxon>
        <taxon>Dikarya</taxon>
        <taxon>Ascomycota</taxon>
        <taxon>Pezizomycotina</taxon>
        <taxon>Eurotiomycetes</taxon>
        <taxon>Eurotiomycetidae</taxon>
        <taxon>Eurotiales</taxon>
        <taxon>Aspergillaceae</taxon>
        <taxon>Aspergillus</taxon>
        <taxon>Aspergillus subgen. Nidulantes</taxon>
    </lineage>
</organism>
<dbReference type="EMBL" id="JBFXLU010000587">
    <property type="protein sequence ID" value="KAL2824071.1"/>
    <property type="molecule type" value="Genomic_DNA"/>
</dbReference>
<proteinExistence type="predicted"/>